<name>A0A819P3T2_9BILA</name>
<evidence type="ECO:0000313" key="2">
    <source>
        <dbReference type="Proteomes" id="UP000663868"/>
    </source>
</evidence>
<dbReference type="EMBL" id="CAJOBB010002910">
    <property type="protein sequence ID" value="CAF4007559.1"/>
    <property type="molecule type" value="Genomic_DNA"/>
</dbReference>
<dbReference type="InterPro" id="IPR009836">
    <property type="entry name" value="GRDP-like"/>
</dbReference>
<dbReference type="Proteomes" id="UP000663868">
    <property type="component" value="Unassembled WGS sequence"/>
</dbReference>
<dbReference type="AlphaFoldDB" id="A0A819P3T2"/>
<accession>A0A819P3T2</accession>
<evidence type="ECO:0000313" key="1">
    <source>
        <dbReference type="EMBL" id="CAF4007559.1"/>
    </source>
</evidence>
<comment type="caution">
    <text evidence="1">The sequence shown here is derived from an EMBL/GenBank/DDBJ whole genome shotgun (WGS) entry which is preliminary data.</text>
</comment>
<protein>
    <recommendedName>
        <fullName evidence="3">Glycine-rich domain-containing protein-like</fullName>
    </recommendedName>
</protein>
<organism evidence="1 2">
    <name type="scientific">Adineta steineri</name>
    <dbReference type="NCBI Taxonomy" id="433720"/>
    <lineage>
        <taxon>Eukaryota</taxon>
        <taxon>Metazoa</taxon>
        <taxon>Spiralia</taxon>
        <taxon>Gnathifera</taxon>
        <taxon>Rotifera</taxon>
        <taxon>Eurotatoria</taxon>
        <taxon>Bdelloidea</taxon>
        <taxon>Adinetida</taxon>
        <taxon>Adinetidae</taxon>
        <taxon>Adineta</taxon>
    </lineage>
</organism>
<proteinExistence type="predicted"/>
<dbReference type="PANTHER" id="PTHR34365:SF7">
    <property type="entry name" value="GLYCINE-RICH DOMAIN-CONTAINING PROTEIN 1"/>
    <property type="match status" value="1"/>
</dbReference>
<sequence length="371" mass="40836">MGNSYSSSISYIEAKIQTSDGQTFEIPYDALVDHILLLRQVIKHSEIWQQEKKLNSFVEDYCRRMAYQAFTTERQQQKLPWQIEWIWHVHRLHPIAYSNDCINQLPDHKVVDKNYIRSSMKKHQHYHSFVPFKSTKHRSTFVPSLDLASAVLRQIDFLQKFQKLNLFSMNLQRMGRDLFEKMVQNYVSFVRLANNNGIIVPTFEIDLIWHTHMRFPSSYQETSKALCGFLLNHDDSIEENVLSDRYQKTADRWKSAYNVDYGKDIDIDNLKTSQYFSSCAMIIAPITKTYPSIGYVSNGGNDIGADYSGGRNVIDAGYIGSGCGGGGCGGGGGGGCDAGGGGGCDGGCGGGDCGGGGCGGGGCGGGCGGGD</sequence>
<reference evidence="1" key="1">
    <citation type="submission" date="2021-02" db="EMBL/GenBank/DDBJ databases">
        <authorList>
            <person name="Nowell W R."/>
        </authorList>
    </citation>
    <scope>NUCLEOTIDE SEQUENCE</scope>
</reference>
<evidence type="ECO:0008006" key="3">
    <source>
        <dbReference type="Google" id="ProtNLM"/>
    </source>
</evidence>
<dbReference type="PANTHER" id="PTHR34365">
    <property type="entry name" value="ENOLASE (DUF1399)"/>
    <property type="match status" value="1"/>
</dbReference>
<dbReference type="Pfam" id="PF07173">
    <property type="entry name" value="GRDP-like"/>
    <property type="match status" value="1"/>
</dbReference>
<gene>
    <name evidence="1" type="ORF">KXQ929_LOCUS28867</name>
</gene>